<evidence type="ECO:0000256" key="11">
    <source>
        <dbReference type="ARBA" id="ARBA00023136"/>
    </source>
</evidence>
<dbReference type="InterPro" id="IPR036188">
    <property type="entry name" value="FAD/NAD-bd_sf"/>
</dbReference>
<dbReference type="Proteomes" id="UP000054771">
    <property type="component" value="Unassembled WGS sequence"/>
</dbReference>
<evidence type="ECO:0000256" key="6">
    <source>
        <dbReference type="ARBA" id="ARBA00022630"/>
    </source>
</evidence>
<dbReference type="OMA" id="YGVIYET"/>
<feature type="domain" description="FAD-dependent oxidoreductase 2 FAD-binding" evidence="15">
    <location>
        <begin position="210"/>
        <end position="243"/>
    </location>
</feature>
<evidence type="ECO:0000313" key="18">
    <source>
        <dbReference type="Proteomes" id="UP000054771"/>
    </source>
</evidence>
<evidence type="ECO:0000256" key="13">
    <source>
        <dbReference type="PIRSR" id="PIRSR028937-1"/>
    </source>
</evidence>
<keyword evidence="10 12" id="KW-0560">Oxidoreductase</keyword>
<evidence type="ECO:0000259" key="16">
    <source>
        <dbReference type="Pfam" id="PF05199"/>
    </source>
</evidence>
<name>A0A0U5G937_ASPCI</name>
<dbReference type="GO" id="GO:0016020">
    <property type="term" value="C:membrane"/>
    <property type="evidence" value="ECO:0007669"/>
    <property type="project" value="UniProtKB-SubCell"/>
</dbReference>
<comment type="catalytic activity">
    <reaction evidence="1 12">
        <text>a long-chain primary fatty alcohol + O2 = a long-chain fatty aldehyde + H2O2</text>
        <dbReference type="Rhea" id="RHEA:22756"/>
        <dbReference type="ChEBI" id="CHEBI:15379"/>
        <dbReference type="ChEBI" id="CHEBI:16240"/>
        <dbReference type="ChEBI" id="CHEBI:17176"/>
        <dbReference type="ChEBI" id="CHEBI:77396"/>
        <dbReference type="EC" id="1.1.3.20"/>
    </reaction>
</comment>
<comment type="function">
    <text evidence="2">Long-chain fatty alcohol oxidase involved in the omega-oxidation pathway of lipid degradation.</text>
</comment>
<keyword evidence="9" id="KW-1133">Transmembrane helix</keyword>
<gene>
    <name evidence="17" type="ORF">ASPCAL11300</name>
</gene>
<evidence type="ECO:0000256" key="2">
    <source>
        <dbReference type="ARBA" id="ARBA00003842"/>
    </source>
</evidence>
<keyword evidence="18" id="KW-1185">Reference proteome</keyword>
<evidence type="ECO:0000256" key="10">
    <source>
        <dbReference type="ARBA" id="ARBA00023002"/>
    </source>
</evidence>
<dbReference type="Pfam" id="PF05199">
    <property type="entry name" value="GMC_oxred_C"/>
    <property type="match status" value="1"/>
</dbReference>
<dbReference type="EC" id="1.1.3.20" evidence="5 12"/>
<dbReference type="EMBL" id="CDMC01000010">
    <property type="protein sequence ID" value="CEL08147.1"/>
    <property type="molecule type" value="Genomic_DNA"/>
</dbReference>
<dbReference type="GO" id="GO:0050660">
    <property type="term" value="F:flavin adenine dinucleotide binding"/>
    <property type="evidence" value="ECO:0007669"/>
    <property type="project" value="InterPro"/>
</dbReference>
<comment type="similarity">
    <text evidence="4 12">Belongs to the GMC oxidoreductase family.</text>
</comment>
<evidence type="ECO:0000256" key="5">
    <source>
        <dbReference type="ARBA" id="ARBA00013125"/>
    </source>
</evidence>
<dbReference type="SUPFAM" id="SSF51905">
    <property type="entry name" value="FAD/NAD(P)-binding domain"/>
    <property type="match status" value="1"/>
</dbReference>
<keyword evidence="8" id="KW-0274">FAD</keyword>
<dbReference type="InterPro" id="IPR012400">
    <property type="entry name" value="Long_Oxdase"/>
</dbReference>
<evidence type="ECO:0000256" key="3">
    <source>
        <dbReference type="ARBA" id="ARBA00004370"/>
    </source>
</evidence>
<evidence type="ECO:0000259" key="15">
    <source>
        <dbReference type="Pfam" id="PF00890"/>
    </source>
</evidence>
<feature type="domain" description="Glucose-methanol-choline oxidoreductase N-terminal" evidence="14">
    <location>
        <begin position="258"/>
        <end position="488"/>
    </location>
</feature>
<evidence type="ECO:0000256" key="12">
    <source>
        <dbReference type="PIRNR" id="PIRNR028937"/>
    </source>
</evidence>
<dbReference type="Gene3D" id="3.50.50.60">
    <property type="entry name" value="FAD/NAD(P)-binding domain"/>
    <property type="match status" value="2"/>
</dbReference>
<dbReference type="InterPro" id="IPR007867">
    <property type="entry name" value="GMC_OxRtase_C"/>
</dbReference>
<dbReference type="PANTHER" id="PTHR46056">
    <property type="entry name" value="LONG-CHAIN-ALCOHOL OXIDASE"/>
    <property type="match status" value="1"/>
</dbReference>
<organism evidence="17 18">
    <name type="scientific">Aspergillus calidoustus</name>
    <dbReference type="NCBI Taxonomy" id="454130"/>
    <lineage>
        <taxon>Eukaryota</taxon>
        <taxon>Fungi</taxon>
        <taxon>Dikarya</taxon>
        <taxon>Ascomycota</taxon>
        <taxon>Pezizomycotina</taxon>
        <taxon>Eurotiomycetes</taxon>
        <taxon>Eurotiomycetidae</taxon>
        <taxon>Eurotiales</taxon>
        <taxon>Aspergillaceae</taxon>
        <taxon>Aspergillus</taxon>
        <taxon>Aspergillus subgen. Nidulantes</taxon>
    </lineage>
</organism>
<evidence type="ECO:0000256" key="4">
    <source>
        <dbReference type="ARBA" id="ARBA00010790"/>
    </source>
</evidence>
<proteinExistence type="inferred from homology"/>
<protein>
    <recommendedName>
        <fullName evidence="5 12">Long-chain-alcohol oxidase</fullName>
        <ecNumber evidence="5 12">1.1.3.20</ecNumber>
    </recommendedName>
</protein>
<evidence type="ECO:0000256" key="7">
    <source>
        <dbReference type="ARBA" id="ARBA00022692"/>
    </source>
</evidence>
<dbReference type="PANTHER" id="PTHR46056:SF12">
    <property type="entry name" value="LONG-CHAIN-ALCOHOL OXIDASE"/>
    <property type="match status" value="1"/>
</dbReference>
<keyword evidence="7" id="KW-0812">Transmembrane</keyword>
<feature type="active site" description="Proton acceptor" evidence="13">
    <location>
        <position position="678"/>
    </location>
</feature>
<dbReference type="PIRSF" id="PIRSF028937">
    <property type="entry name" value="Lg_Ch_AO"/>
    <property type="match status" value="1"/>
</dbReference>
<feature type="domain" description="Glucose-methanol-choline oxidoreductase C-terminal" evidence="16">
    <location>
        <begin position="570"/>
        <end position="730"/>
    </location>
</feature>
<evidence type="ECO:0000256" key="9">
    <source>
        <dbReference type="ARBA" id="ARBA00022989"/>
    </source>
</evidence>
<dbReference type="Pfam" id="PF00890">
    <property type="entry name" value="FAD_binding_2"/>
    <property type="match status" value="1"/>
</dbReference>
<evidence type="ECO:0000256" key="1">
    <source>
        <dbReference type="ARBA" id="ARBA00000920"/>
    </source>
</evidence>
<keyword evidence="6" id="KW-0285">Flavoprotein</keyword>
<dbReference type="STRING" id="454130.A0A0U5G937"/>
<evidence type="ECO:0000256" key="8">
    <source>
        <dbReference type="ARBA" id="ARBA00022827"/>
    </source>
</evidence>
<evidence type="ECO:0000313" key="17">
    <source>
        <dbReference type="EMBL" id="CEL08147.1"/>
    </source>
</evidence>
<accession>A0A0U5G937</accession>
<sequence length="753" mass="81349">MPDAVLKPHQWEVMRALAEIAIPSIPASADAVASVCRLPAVSQDDNARLGHYDSEAPTPAPASYAEQYLEETLVSLDGFQEFIERLFGQYIHPEGRKGILFILDALSSRPGSLLLTGSTTPLHRQPLDAREKIFQGMRTSRLAPLRLVSRILLLIFKRAWTALSPSIPGLLGLSTRSSVHLKRADGTAYEFVQFPAATSGETDPPSLDADVVIVGSGCGGSVAAKNLAEAGFRVVVVEKSYYFPTSAFPMTPLEGNMNLYENGGFLATDDGNMAVLAGSTWGGGGTINWSASLAPQGYLREEWAAKHGLDLFTSRQFQESVDRVCDRMGVDDSQIEHSFGNQLVLNAAQKLGYNARPVPQNTGHGKHYCGHCHLGCASAMKKGPRETFLADAAESGAVFIEGFDAHRVILGQSGRSGNPAAVGIAGTWTSRAMHFGHGQESGPLVRRRVEIRAKRVIVACGSLQSPLLLRRSGMRNPHIGRHLYLHPVLASVAVFDQDVRPWEGSALTTVISDWENLDAKGHGIKIETPAMLPSTVLPLLPWHNGTDFKVLASKMGRMAGFICLGRDRDSGRVYPDPTDGSCRIEYSTSNFDKHHLIEGLIACAKMAYVSGAAEYRTTCSQIPPLLIREPATTDARVPEQNDAHSQDGLNNPVLRRWITTVRSLAPLDNEKTVFASAHQMGTCRMGTSPRHSVVDPHGQVWGTSGLYMCDASVFPSASGANPMITNLAIADWTSRGIAAGLGQEMTTISRANL</sequence>
<dbReference type="AlphaFoldDB" id="A0A0U5G937"/>
<evidence type="ECO:0000259" key="14">
    <source>
        <dbReference type="Pfam" id="PF00732"/>
    </source>
</evidence>
<dbReference type="OrthoDB" id="269227at2759"/>
<keyword evidence="11" id="KW-0472">Membrane</keyword>
<reference evidence="18" key="1">
    <citation type="journal article" date="2016" name="Genome Announc.">
        <title>Draft genome sequences of fungus Aspergillus calidoustus.</title>
        <authorList>
            <person name="Horn F."/>
            <person name="Linde J."/>
            <person name="Mattern D.J."/>
            <person name="Walther G."/>
            <person name="Guthke R."/>
            <person name="Scherlach K."/>
            <person name="Martin K."/>
            <person name="Brakhage A.A."/>
            <person name="Petzke L."/>
            <person name="Valiante V."/>
        </authorList>
    </citation>
    <scope>NUCLEOTIDE SEQUENCE [LARGE SCALE GENOMIC DNA]</scope>
    <source>
        <strain evidence="18">SF006504</strain>
    </source>
</reference>
<dbReference type="InterPro" id="IPR003953">
    <property type="entry name" value="FAD-dep_OxRdtase_2_FAD-bd"/>
</dbReference>
<dbReference type="InterPro" id="IPR000172">
    <property type="entry name" value="GMC_OxRdtase_N"/>
</dbReference>
<dbReference type="GO" id="GO:0046577">
    <property type="term" value="F:long-chain-alcohol oxidase activity"/>
    <property type="evidence" value="ECO:0007669"/>
    <property type="project" value="UniProtKB-EC"/>
</dbReference>
<dbReference type="Pfam" id="PF00732">
    <property type="entry name" value="GMC_oxred_N"/>
    <property type="match status" value="1"/>
</dbReference>
<dbReference type="PRINTS" id="PR00420">
    <property type="entry name" value="RNGMNOXGNASE"/>
</dbReference>
<comment type="subcellular location">
    <subcellularLocation>
        <location evidence="3">Membrane</location>
    </subcellularLocation>
</comment>